<feature type="chain" id="PRO_5003395529" description="AB hydrolase-1 domain-containing protein" evidence="1">
    <location>
        <begin position="20"/>
        <end position="452"/>
    </location>
</feature>
<dbReference type="STRING" id="336722.F9XID9"/>
<dbReference type="Proteomes" id="UP000008062">
    <property type="component" value="Chromosome 8"/>
</dbReference>
<proteinExistence type="predicted"/>
<dbReference type="CDD" id="cd12809">
    <property type="entry name" value="Esterase_713_like-2"/>
    <property type="match status" value="1"/>
</dbReference>
<dbReference type="OrthoDB" id="9978720at2759"/>
<dbReference type="PANTHER" id="PTHR43194">
    <property type="entry name" value="HYDROLASE ALPHA/BETA FOLD FAMILY"/>
    <property type="match status" value="1"/>
</dbReference>
<reference evidence="3 4" key="1">
    <citation type="journal article" date="2011" name="PLoS Genet.">
        <title>Finished genome of the fungal wheat pathogen Mycosphaerella graminicola reveals dispensome structure, chromosome plasticity, and stealth pathogenesis.</title>
        <authorList>
            <person name="Goodwin S.B."/>
            <person name="Ben M'barek S."/>
            <person name="Dhillon B."/>
            <person name="Wittenberg A.H.J."/>
            <person name="Crane C.F."/>
            <person name="Hane J.K."/>
            <person name="Foster A.J."/>
            <person name="Van der Lee T.A.J."/>
            <person name="Grimwood J."/>
            <person name="Aerts A."/>
            <person name="Antoniw J."/>
            <person name="Bailey A."/>
            <person name="Bluhm B."/>
            <person name="Bowler J."/>
            <person name="Bristow J."/>
            <person name="van der Burgt A."/>
            <person name="Canto-Canche B."/>
            <person name="Churchill A.C.L."/>
            <person name="Conde-Ferraez L."/>
            <person name="Cools H.J."/>
            <person name="Coutinho P.M."/>
            <person name="Csukai M."/>
            <person name="Dehal P."/>
            <person name="De Wit P."/>
            <person name="Donzelli B."/>
            <person name="van de Geest H.C."/>
            <person name="van Ham R.C.H.J."/>
            <person name="Hammond-Kosack K.E."/>
            <person name="Henrissat B."/>
            <person name="Kilian A."/>
            <person name="Kobayashi A.K."/>
            <person name="Koopmann E."/>
            <person name="Kourmpetis Y."/>
            <person name="Kuzniar A."/>
            <person name="Lindquist E."/>
            <person name="Lombard V."/>
            <person name="Maliepaard C."/>
            <person name="Martins N."/>
            <person name="Mehrabi R."/>
            <person name="Nap J.P.H."/>
            <person name="Ponomarenko A."/>
            <person name="Rudd J.J."/>
            <person name="Salamov A."/>
            <person name="Schmutz J."/>
            <person name="Schouten H.J."/>
            <person name="Shapiro H."/>
            <person name="Stergiopoulos I."/>
            <person name="Torriani S.F.F."/>
            <person name="Tu H."/>
            <person name="de Vries R.P."/>
            <person name="Waalwijk C."/>
            <person name="Ware S.B."/>
            <person name="Wiebenga A."/>
            <person name="Zwiers L.-H."/>
            <person name="Oliver R.P."/>
            <person name="Grigoriev I.V."/>
            <person name="Kema G.H.J."/>
        </authorList>
    </citation>
    <scope>NUCLEOTIDE SEQUENCE [LARGE SCALE GENOMIC DNA]</scope>
    <source>
        <strain evidence="4">CBS 115943 / IPO323</strain>
    </source>
</reference>
<accession>F9XID9</accession>
<dbReference type="Gene3D" id="3.40.50.1820">
    <property type="entry name" value="alpha/beta hydrolase"/>
    <property type="match status" value="1"/>
</dbReference>
<feature type="signal peptide" evidence="1">
    <location>
        <begin position="1"/>
        <end position="19"/>
    </location>
</feature>
<name>F9XID9_ZYMTI</name>
<dbReference type="InterPro" id="IPR050228">
    <property type="entry name" value="Carboxylesterase_BioH"/>
</dbReference>
<evidence type="ECO:0000313" key="4">
    <source>
        <dbReference type="Proteomes" id="UP000008062"/>
    </source>
</evidence>
<organism evidence="3 4">
    <name type="scientific">Zymoseptoria tritici (strain CBS 115943 / IPO323)</name>
    <name type="common">Speckled leaf blotch fungus</name>
    <name type="synonym">Septoria tritici</name>
    <dbReference type="NCBI Taxonomy" id="336722"/>
    <lineage>
        <taxon>Eukaryota</taxon>
        <taxon>Fungi</taxon>
        <taxon>Dikarya</taxon>
        <taxon>Ascomycota</taxon>
        <taxon>Pezizomycotina</taxon>
        <taxon>Dothideomycetes</taxon>
        <taxon>Dothideomycetidae</taxon>
        <taxon>Mycosphaerellales</taxon>
        <taxon>Mycosphaerellaceae</taxon>
        <taxon>Zymoseptoria</taxon>
    </lineage>
</organism>
<evidence type="ECO:0000313" key="3">
    <source>
        <dbReference type="EMBL" id="EGP84895.1"/>
    </source>
</evidence>
<dbReference type="RefSeq" id="XP_003849919.1">
    <property type="nucleotide sequence ID" value="XM_003849871.1"/>
</dbReference>
<dbReference type="HOGENOM" id="CLU_038297_1_0_1"/>
<dbReference type="InterPro" id="IPR029058">
    <property type="entry name" value="AB_hydrolase_fold"/>
</dbReference>
<dbReference type="eggNOG" id="ENOG502REH0">
    <property type="taxonomic scope" value="Eukaryota"/>
</dbReference>
<dbReference type="Pfam" id="PF12697">
    <property type="entry name" value="Abhydrolase_6"/>
    <property type="match status" value="1"/>
</dbReference>
<sequence length="452" mass="49481">MAIFKTLVLASSLASTAWSTSPYQQDSQETPYYRDYFYVGGSYVDDGAGGHIYSNQMYVEKLQSFQSTQSSLPPIVMIHGQAQTGTNFLNKPDGGTGWASNYLSDGHTVYIVDQTFRGRSPWAPGAGRPLPSTYSAELIQQRFTAVQDYNLWPQAKLHTQWPDSGRMGSPVFDAFYSSNVQFINNATYQQSTVQTAGASLLDRIGEPVILFGHSQGTLMPLLIADARPALTKAIILIEPTGPPFQDAVFSTRDTRPYGLTDIPLTYSPPISSPSELIRQTYPPPVANADNSTIPCILQAESPSPRQLPNLASKPVLIVTGEASYHAPYDYCTAAFLKQAGVERTEHVELAKEGIEGNGHLMFMERNSDVVWRRVQKWIYLPPLRRTSRTFPSTSSLKPPSPALLPSISNNAPLTPTTSLSIALLLLLTTLTTATLDPATSNTKSKNPSQPGW</sequence>
<dbReference type="SUPFAM" id="SSF53474">
    <property type="entry name" value="alpha/beta-Hydrolases"/>
    <property type="match status" value="1"/>
</dbReference>
<feature type="domain" description="AB hydrolase-1" evidence="2">
    <location>
        <begin position="75"/>
        <end position="370"/>
    </location>
</feature>
<evidence type="ECO:0000256" key="1">
    <source>
        <dbReference type="SAM" id="SignalP"/>
    </source>
</evidence>
<keyword evidence="4" id="KW-1185">Reference proteome</keyword>
<dbReference type="EMBL" id="CM001203">
    <property type="protein sequence ID" value="EGP84895.1"/>
    <property type="molecule type" value="Genomic_DNA"/>
</dbReference>
<dbReference type="InterPro" id="IPR000073">
    <property type="entry name" value="AB_hydrolase_1"/>
</dbReference>
<protein>
    <recommendedName>
        <fullName evidence="2">AB hydrolase-1 domain-containing protein</fullName>
    </recommendedName>
</protein>
<dbReference type="OMA" id="GNGHMVF"/>
<gene>
    <name evidence="3" type="ORF">MYCGRDRAFT_110349</name>
</gene>
<dbReference type="KEGG" id="ztr:MYCGRDRAFT_110349"/>
<dbReference type="InParanoid" id="F9XID9"/>
<dbReference type="PANTHER" id="PTHR43194:SF4">
    <property type="entry name" value="AB HYDROLASE-1 DOMAIN-CONTAINING PROTEIN"/>
    <property type="match status" value="1"/>
</dbReference>
<dbReference type="AlphaFoldDB" id="F9XID9"/>
<evidence type="ECO:0000259" key="2">
    <source>
        <dbReference type="Pfam" id="PF12697"/>
    </source>
</evidence>
<keyword evidence="1" id="KW-0732">Signal</keyword>
<dbReference type="GeneID" id="13395148"/>